<dbReference type="Pfam" id="PF17039">
    <property type="entry name" value="Glyco_tran_10_N"/>
    <property type="match status" value="1"/>
</dbReference>
<dbReference type="SMART" id="SM00476">
    <property type="entry name" value="DNaseIc"/>
    <property type="match status" value="1"/>
</dbReference>
<evidence type="ECO:0000313" key="6">
    <source>
        <dbReference type="EMBL" id="CAG5084169.1"/>
    </source>
</evidence>
<feature type="domain" description="Endonuclease/exonuclease/phosphatase" evidence="4">
    <location>
        <begin position="60"/>
        <end position="207"/>
    </location>
</feature>
<name>A0ABN7RYS5_OIKDI</name>
<dbReference type="Proteomes" id="UP001158576">
    <property type="component" value="Chromosome PAR"/>
</dbReference>
<dbReference type="InterPro" id="IPR016202">
    <property type="entry name" value="DNase_I"/>
</dbReference>
<evidence type="ECO:0000256" key="1">
    <source>
        <dbReference type="ARBA" id="ARBA00007359"/>
    </source>
</evidence>
<protein>
    <submittedName>
        <fullName evidence="6">Oidioi.mRNA.OKI2018_I69.PAR.g10568.t1.cds</fullName>
    </submittedName>
</protein>
<feature type="domain" description="Fucosyltransferase N-terminal" evidence="5">
    <location>
        <begin position="266"/>
        <end position="344"/>
    </location>
</feature>
<comment type="similarity">
    <text evidence="1">Belongs to the DNase I family.</text>
</comment>
<dbReference type="InterPro" id="IPR005135">
    <property type="entry name" value="Endo/exonuclease/phosphatase"/>
</dbReference>
<dbReference type="PANTHER" id="PTHR11371">
    <property type="entry name" value="DEOXYRIBONUCLEASE"/>
    <property type="match status" value="1"/>
</dbReference>
<dbReference type="PANTHER" id="PTHR11371:SF31">
    <property type="entry name" value="EXTRACELLULAR NUCLEASE"/>
    <property type="match status" value="1"/>
</dbReference>
<sequence>MLTRSGRETNVEEFLENNNYAIKLYWGRYREDCASPISKRRSKSLKKKSRKSQNAHTLFGSFNIQVFGKEKMKKEPVKEILVKILTRYDVFTIQEIRDASGEAFPELISALNEEEDKYDYHVGTTISKEQFGFGWDRNKFKLIDSFDFEDEDNLFEGAFAKIIFHQDMTTEDEIDNLKLVFEMARDRHPEVKDCIIAGDMNADLHYVKDPEALQLYKDPKAKSAKPWRVFHAEKQKSKRTTLSAAENNRILRQQKKAFEEDKADDKVLILDWWGGNPTRQRITKHECPESTCYVTNDRSYEKEAEGILIDNTRFIQHHGEDHPELENRNQDQYWIFWAREAASKGVNAGGRLMQGMFMHFLIENSLVEAQVP</sequence>
<dbReference type="InterPro" id="IPR031481">
    <property type="entry name" value="Glyco_tran_10_N"/>
</dbReference>
<dbReference type="EMBL" id="OU015568">
    <property type="protein sequence ID" value="CAG5084169.1"/>
    <property type="molecule type" value="Genomic_DNA"/>
</dbReference>
<dbReference type="Pfam" id="PF03372">
    <property type="entry name" value="Exo_endo_phos"/>
    <property type="match status" value="1"/>
</dbReference>
<evidence type="ECO:0000313" key="7">
    <source>
        <dbReference type="Proteomes" id="UP001158576"/>
    </source>
</evidence>
<keyword evidence="3" id="KW-0378">Hydrolase</keyword>
<evidence type="ECO:0000256" key="2">
    <source>
        <dbReference type="ARBA" id="ARBA00022722"/>
    </source>
</evidence>
<evidence type="ECO:0000259" key="5">
    <source>
        <dbReference type="Pfam" id="PF17039"/>
    </source>
</evidence>
<keyword evidence="2" id="KW-0540">Nuclease</keyword>
<evidence type="ECO:0000256" key="3">
    <source>
        <dbReference type="ARBA" id="ARBA00022801"/>
    </source>
</evidence>
<keyword evidence="7" id="KW-1185">Reference proteome</keyword>
<proteinExistence type="inferred from homology"/>
<dbReference type="SUPFAM" id="SSF53756">
    <property type="entry name" value="UDP-Glycosyltransferase/glycogen phosphorylase"/>
    <property type="match status" value="1"/>
</dbReference>
<dbReference type="PRINTS" id="PR00130">
    <property type="entry name" value="DNASEI"/>
</dbReference>
<organism evidence="6 7">
    <name type="scientific">Oikopleura dioica</name>
    <name type="common">Tunicate</name>
    <dbReference type="NCBI Taxonomy" id="34765"/>
    <lineage>
        <taxon>Eukaryota</taxon>
        <taxon>Metazoa</taxon>
        <taxon>Chordata</taxon>
        <taxon>Tunicata</taxon>
        <taxon>Appendicularia</taxon>
        <taxon>Copelata</taxon>
        <taxon>Oikopleuridae</taxon>
        <taxon>Oikopleura</taxon>
    </lineage>
</organism>
<dbReference type="Gene3D" id="3.60.10.10">
    <property type="entry name" value="Endonuclease/exonuclease/phosphatase"/>
    <property type="match status" value="1"/>
</dbReference>
<dbReference type="SUPFAM" id="SSF56219">
    <property type="entry name" value="DNase I-like"/>
    <property type="match status" value="1"/>
</dbReference>
<dbReference type="InterPro" id="IPR036691">
    <property type="entry name" value="Endo/exonu/phosph_ase_sf"/>
</dbReference>
<accession>A0ABN7RYS5</accession>
<evidence type="ECO:0000259" key="4">
    <source>
        <dbReference type="Pfam" id="PF03372"/>
    </source>
</evidence>
<reference evidence="6 7" key="1">
    <citation type="submission" date="2021-04" db="EMBL/GenBank/DDBJ databases">
        <authorList>
            <person name="Bliznina A."/>
        </authorList>
    </citation>
    <scope>NUCLEOTIDE SEQUENCE [LARGE SCALE GENOMIC DNA]</scope>
</reference>
<gene>
    <name evidence="6" type="ORF">OKIOD_LOCUS2126</name>
</gene>